<dbReference type="InterPro" id="IPR003148">
    <property type="entry name" value="RCK_N"/>
</dbReference>
<accession>A0A9X4JTA5</accession>
<dbReference type="EMBL" id="JAKOAV010000002">
    <property type="protein sequence ID" value="MDF9407165.1"/>
    <property type="molecule type" value="Genomic_DNA"/>
</dbReference>
<dbReference type="NCBIfam" id="NF007032">
    <property type="entry name" value="PRK09496.1-4"/>
    <property type="match status" value="1"/>
</dbReference>
<dbReference type="PROSITE" id="PS51202">
    <property type="entry name" value="RCK_C"/>
    <property type="match status" value="2"/>
</dbReference>
<evidence type="ECO:0000256" key="2">
    <source>
        <dbReference type="ARBA" id="ARBA00022448"/>
    </source>
</evidence>
<name>A0A9X4JTA5_9FIRM</name>
<comment type="caution">
    <text evidence="9">The sequence shown here is derived from an EMBL/GenBank/DDBJ whole genome shotgun (WGS) entry which is preliminary data.</text>
</comment>
<evidence type="ECO:0000256" key="4">
    <source>
        <dbReference type="ARBA" id="ARBA00022958"/>
    </source>
</evidence>
<dbReference type="NCBIfam" id="NF007039">
    <property type="entry name" value="PRK09496.3-2"/>
    <property type="match status" value="1"/>
</dbReference>
<keyword evidence="4" id="KW-0630">Potassium</keyword>
<dbReference type="SUPFAM" id="SSF116726">
    <property type="entry name" value="TrkA C-terminal domain-like"/>
    <property type="match status" value="2"/>
</dbReference>
<dbReference type="NCBIfam" id="NF007041">
    <property type="entry name" value="PRK09496.3-4"/>
    <property type="match status" value="1"/>
</dbReference>
<keyword evidence="3" id="KW-0633">Potassium transport</keyword>
<dbReference type="NCBIfam" id="NF007031">
    <property type="entry name" value="PRK09496.1-2"/>
    <property type="match status" value="1"/>
</dbReference>
<dbReference type="InterPro" id="IPR050721">
    <property type="entry name" value="Trk_Ktr_HKT_K-transport"/>
</dbReference>
<feature type="domain" description="RCK C-terminal" evidence="8">
    <location>
        <begin position="365"/>
        <end position="449"/>
    </location>
</feature>
<keyword evidence="6" id="KW-0406">Ion transport</keyword>
<evidence type="ECO:0000256" key="5">
    <source>
        <dbReference type="ARBA" id="ARBA00023027"/>
    </source>
</evidence>
<dbReference type="GO" id="GO:0015079">
    <property type="term" value="F:potassium ion transmembrane transporter activity"/>
    <property type="evidence" value="ECO:0007669"/>
    <property type="project" value="InterPro"/>
</dbReference>
<keyword evidence="5" id="KW-0520">NAD</keyword>
<keyword evidence="2" id="KW-0813">Transport</keyword>
<dbReference type="InterPro" id="IPR036291">
    <property type="entry name" value="NAD(P)-bd_dom_sf"/>
</dbReference>
<gene>
    <name evidence="9" type="primary">trkA</name>
    <name evidence="9" type="ORF">L7E55_02140</name>
</gene>
<feature type="domain" description="RCK C-terminal" evidence="8">
    <location>
        <begin position="141"/>
        <end position="223"/>
    </location>
</feature>
<evidence type="ECO:0000313" key="10">
    <source>
        <dbReference type="Proteomes" id="UP001154312"/>
    </source>
</evidence>
<evidence type="ECO:0000256" key="3">
    <source>
        <dbReference type="ARBA" id="ARBA00022538"/>
    </source>
</evidence>
<sequence>MKITVIGLGKVGMEIIRRLCEEGHDILVIDKDESKLSKIYENNLDVIAMKGNGSSARILKSPEVAGSDLLVAVTNSDEINMIACMMAKKMNIPRTVARIRDPDHARDLIVSKEDMGLDLVVNPEYAAAMEISRLLTVALPVHTELFADGKILMADVTVDETMTAFVSRKIKDVELPRACLIVAISRRGEMVIPGGKDIILSGDTIYLLGHSESVNKFCMKIKKKKQKMQDVIILGGGRISYYLAEKLNSQGIRVKIIEQNLERCRDLAESLPETLVLQGDGSDIEILKREGLKETDGFVAVTGIDEENLLLALLAKQMGAKRVVAKVSRPSYTSMVERLGVDAAISPRLNMVSEILRFIRGGRLLSLFLLLNGQAEVFEIIVQPGTKIAGKALKNSGMPKGVIIGAIIRGEDTIIPEGNDVILENDRLVVFALGHIMHIIENLFNLGGSPLEQKPYY</sequence>
<dbReference type="GO" id="GO:0005886">
    <property type="term" value="C:plasma membrane"/>
    <property type="evidence" value="ECO:0007669"/>
    <property type="project" value="InterPro"/>
</dbReference>
<organism evidence="9 10">
    <name type="scientific">Pelotomaculum isophthalicicum JI</name>
    <dbReference type="NCBI Taxonomy" id="947010"/>
    <lineage>
        <taxon>Bacteria</taxon>
        <taxon>Bacillati</taxon>
        <taxon>Bacillota</taxon>
        <taxon>Clostridia</taxon>
        <taxon>Eubacteriales</taxon>
        <taxon>Desulfotomaculaceae</taxon>
        <taxon>Pelotomaculum</taxon>
    </lineage>
</organism>
<dbReference type="PROSITE" id="PS51201">
    <property type="entry name" value="RCK_N"/>
    <property type="match status" value="2"/>
</dbReference>
<evidence type="ECO:0000313" key="9">
    <source>
        <dbReference type="EMBL" id="MDF9407165.1"/>
    </source>
</evidence>
<feature type="domain" description="RCK N-terminal" evidence="7">
    <location>
        <begin position="1"/>
        <end position="121"/>
    </location>
</feature>
<dbReference type="InterPro" id="IPR006036">
    <property type="entry name" value="K_uptake_TrkA"/>
</dbReference>
<dbReference type="InterPro" id="IPR036721">
    <property type="entry name" value="RCK_C_sf"/>
</dbReference>
<dbReference type="PANTHER" id="PTHR43833:SF5">
    <property type="entry name" value="TRK SYSTEM POTASSIUM UPTAKE PROTEIN TRKA"/>
    <property type="match status" value="1"/>
</dbReference>
<dbReference type="PANTHER" id="PTHR43833">
    <property type="entry name" value="POTASSIUM CHANNEL PROTEIN 2-RELATED-RELATED"/>
    <property type="match status" value="1"/>
</dbReference>
<dbReference type="Proteomes" id="UP001154312">
    <property type="component" value="Unassembled WGS sequence"/>
</dbReference>
<dbReference type="SUPFAM" id="SSF51735">
    <property type="entry name" value="NAD(P)-binding Rossmann-fold domains"/>
    <property type="match status" value="2"/>
</dbReference>
<evidence type="ECO:0000259" key="7">
    <source>
        <dbReference type="PROSITE" id="PS51201"/>
    </source>
</evidence>
<dbReference type="InterPro" id="IPR006037">
    <property type="entry name" value="RCK_C"/>
</dbReference>
<evidence type="ECO:0000256" key="6">
    <source>
        <dbReference type="ARBA" id="ARBA00023065"/>
    </source>
</evidence>
<dbReference type="AlphaFoldDB" id="A0A9X4JTA5"/>
<dbReference type="NCBIfam" id="NF007033">
    <property type="entry name" value="PRK09496.1-5"/>
    <property type="match status" value="1"/>
</dbReference>
<feature type="domain" description="RCK N-terminal" evidence="7">
    <location>
        <begin position="228"/>
        <end position="345"/>
    </location>
</feature>
<dbReference type="RefSeq" id="WP_277442341.1">
    <property type="nucleotide sequence ID" value="NZ_JAKOAV010000002.1"/>
</dbReference>
<reference evidence="9" key="1">
    <citation type="submission" date="2022-02" db="EMBL/GenBank/DDBJ databases">
        <authorList>
            <person name="Leng L."/>
        </authorList>
    </citation>
    <scope>NUCLEOTIDE SEQUENCE</scope>
    <source>
        <strain evidence="9">JI</strain>
    </source>
</reference>
<dbReference type="Pfam" id="PF02080">
    <property type="entry name" value="TrkA_C"/>
    <property type="match status" value="2"/>
</dbReference>
<dbReference type="Pfam" id="PF02254">
    <property type="entry name" value="TrkA_N"/>
    <property type="match status" value="2"/>
</dbReference>
<dbReference type="Gene3D" id="3.40.50.720">
    <property type="entry name" value="NAD(P)-binding Rossmann-like Domain"/>
    <property type="match status" value="2"/>
</dbReference>
<evidence type="ECO:0000256" key="1">
    <source>
        <dbReference type="ARBA" id="ARBA00017378"/>
    </source>
</evidence>
<keyword evidence="10" id="KW-1185">Reference proteome</keyword>
<dbReference type="Gene3D" id="3.30.70.1450">
    <property type="entry name" value="Regulator of K+ conductance, C-terminal domain"/>
    <property type="match status" value="2"/>
</dbReference>
<protein>
    <recommendedName>
        <fullName evidence="1">Trk system potassium uptake protein TrkA</fullName>
    </recommendedName>
</protein>
<dbReference type="PRINTS" id="PR00335">
    <property type="entry name" value="KUPTAKETRKA"/>
</dbReference>
<proteinExistence type="predicted"/>
<evidence type="ECO:0000259" key="8">
    <source>
        <dbReference type="PROSITE" id="PS51202"/>
    </source>
</evidence>